<keyword evidence="3" id="KW-0210">Decarboxylase</keyword>
<sequence length="655" mass="73693">MGKGKSNETFTHHHENGKSLEVALDLTRGSGSPTDPWKQPGSNYPSTPGLLAMDDMQMFSHIVPFQNPAEGTPDAGLGAFEYELFKLQQPHDKDVSEQKRQLALSVTRRFFGRMKANFLGFQTVINPSYSHLADFLDCHVNNAGDPFATGSYLSQAKFMERAVLDYFAALWRAEWPHDVRTQKADDSSKMMLVAAPENPTSYWGFVLSMGCTEGTLYGMWNGRDYLSGKIMLTDGHLAGKCLLECHTNGYHSNGHSNGNGKAGSYSVNADPERAIVEKLTGTVLRSPTKESRTPICFYSSASHYSIRKAMVILKIKTFHKVATKLNFPAPKGFNSWPTEVPSNEDGSVNVQSLAVLVEEFAKRGYPALICFNYGSTFKGAYDDVGKAADLLLPIFHRHNLLNRSFYYIDENGEKRLVKRHGFWFHVDGALGATYMPFLKMAHTNQMLDSDVHIPEFDFGLRGRKTEHYDYSDIEVVNSIAMSGHKWIGCPVPTGVYMTKTKYQIMPREKPSYIHTLDTTLAGSRSGLASAFMWDYFSRHSFDDMMEKAAHCHRMATTTLAGKLRALNDLVERRDLHPNLSPSSLWVCHSPLSLAVIFRRPNKAIMQKYVLCGEEDFRHGEARKLTHVYAMEHVTLQLVDRLIHDLSQDGAFDLYE</sequence>
<comment type="caution">
    <text evidence="7">The sequence shown here is derived from an EMBL/GenBank/DDBJ whole genome shotgun (WGS) entry which is preliminary data.</text>
</comment>
<dbReference type="Gene3D" id="3.40.640.10">
    <property type="entry name" value="Type I PLP-dependent aspartate aminotransferase-like (Major domain)"/>
    <property type="match status" value="1"/>
</dbReference>
<dbReference type="EMBL" id="JBJQOH010000008">
    <property type="protein sequence ID" value="KAL3677174.1"/>
    <property type="molecule type" value="Genomic_DNA"/>
</dbReference>
<dbReference type="PANTHER" id="PTHR46101">
    <property type="match status" value="1"/>
</dbReference>
<dbReference type="AlphaFoldDB" id="A0ABD3GFG1"/>
<accession>A0ABD3GFG1</accession>
<keyword evidence="8" id="KW-1185">Reference proteome</keyword>
<evidence type="ECO:0000256" key="1">
    <source>
        <dbReference type="ARBA" id="ARBA00001933"/>
    </source>
</evidence>
<evidence type="ECO:0000256" key="2">
    <source>
        <dbReference type="ARBA" id="ARBA00009533"/>
    </source>
</evidence>
<organism evidence="7 8">
    <name type="scientific">Riccia sorocarpa</name>
    <dbReference type="NCBI Taxonomy" id="122646"/>
    <lineage>
        <taxon>Eukaryota</taxon>
        <taxon>Viridiplantae</taxon>
        <taxon>Streptophyta</taxon>
        <taxon>Embryophyta</taxon>
        <taxon>Marchantiophyta</taxon>
        <taxon>Marchantiopsida</taxon>
        <taxon>Marchantiidae</taxon>
        <taxon>Marchantiales</taxon>
        <taxon>Ricciaceae</taxon>
        <taxon>Riccia</taxon>
    </lineage>
</organism>
<feature type="modified residue" description="N6-(pyridoxal phosphate)lysine" evidence="6">
    <location>
        <position position="485"/>
    </location>
</feature>
<evidence type="ECO:0000256" key="6">
    <source>
        <dbReference type="PIRSR" id="PIRSR602129-50"/>
    </source>
</evidence>
<dbReference type="Pfam" id="PF00282">
    <property type="entry name" value="Pyridoxal_deC"/>
    <property type="match status" value="1"/>
</dbReference>
<dbReference type="PANTHER" id="PTHR46101:SF18">
    <property type="entry name" value="HISTIDINE DECARBOXYLASE"/>
    <property type="match status" value="1"/>
</dbReference>
<comment type="cofactor">
    <cofactor evidence="1 6">
        <name>pyridoxal 5'-phosphate</name>
        <dbReference type="ChEBI" id="CHEBI:597326"/>
    </cofactor>
</comment>
<dbReference type="InterPro" id="IPR015421">
    <property type="entry name" value="PyrdxlP-dep_Trfase_major"/>
</dbReference>
<evidence type="ECO:0000256" key="3">
    <source>
        <dbReference type="ARBA" id="ARBA00022793"/>
    </source>
</evidence>
<dbReference type="InterPro" id="IPR015424">
    <property type="entry name" value="PyrdxlP-dep_Trfase"/>
</dbReference>
<dbReference type="GO" id="GO:0016831">
    <property type="term" value="F:carboxy-lyase activity"/>
    <property type="evidence" value="ECO:0007669"/>
    <property type="project" value="UniProtKB-KW"/>
</dbReference>
<dbReference type="InterPro" id="IPR002129">
    <property type="entry name" value="PyrdxlP-dep_de-COase"/>
</dbReference>
<reference evidence="7 8" key="1">
    <citation type="submission" date="2024-09" db="EMBL/GenBank/DDBJ databases">
        <title>Chromosome-scale assembly of Riccia sorocarpa.</title>
        <authorList>
            <person name="Paukszto L."/>
        </authorList>
    </citation>
    <scope>NUCLEOTIDE SEQUENCE [LARGE SCALE GENOMIC DNA]</scope>
    <source>
        <strain evidence="7">LP-2024</strain>
        <tissue evidence="7">Aerial parts of the thallus</tissue>
    </source>
</reference>
<evidence type="ECO:0000313" key="7">
    <source>
        <dbReference type="EMBL" id="KAL3677174.1"/>
    </source>
</evidence>
<evidence type="ECO:0000256" key="5">
    <source>
        <dbReference type="ARBA" id="ARBA00023239"/>
    </source>
</evidence>
<evidence type="ECO:0000256" key="4">
    <source>
        <dbReference type="ARBA" id="ARBA00022898"/>
    </source>
</evidence>
<proteinExistence type="inferred from homology"/>
<evidence type="ECO:0000313" key="8">
    <source>
        <dbReference type="Proteomes" id="UP001633002"/>
    </source>
</evidence>
<dbReference type="SUPFAM" id="SSF53383">
    <property type="entry name" value="PLP-dependent transferases"/>
    <property type="match status" value="1"/>
</dbReference>
<gene>
    <name evidence="7" type="ORF">R1sor_027122</name>
</gene>
<name>A0ABD3GFG1_9MARC</name>
<dbReference type="InterPro" id="IPR051151">
    <property type="entry name" value="Group_II_Decarboxylase"/>
</dbReference>
<evidence type="ECO:0008006" key="9">
    <source>
        <dbReference type="Google" id="ProtNLM"/>
    </source>
</evidence>
<comment type="similarity">
    <text evidence="2">Belongs to the group II decarboxylase family.</text>
</comment>
<dbReference type="Proteomes" id="UP001633002">
    <property type="component" value="Unassembled WGS sequence"/>
</dbReference>
<keyword evidence="4 6" id="KW-0663">Pyridoxal phosphate</keyword>
<keyword evidence="5" id="KW-0456">Lyase</keyword>
<protein>
    <recommendedName>
        <fullName evidence="9">Histidine decarboxylase</fullName>
    </recommendedName>
</protein>